<gene>
    <name evidence="1" type="primary">Cnig_chr_X.g25353</name>
    <name evidence="1" type="ORF">B9Z55_025353</name>
</gene>
<reference evidence="2" key="1">
    <citation type="submission" date="2017-10" db="EMBL/GenBank/DDBJ databases">
        <title>Rapid genome shrinkage in a self-fertile nematode reveals novel sperm competition proteins.</title>
        <authorList>
            <person name="Yin D."/>
            <person name="Schwarz E.M."/>
            <person name="Thomas C.G."/>
            <person name="Felde R.L."/>
            <person name="Korf I.F."/>
            <person name="Cutter A.D."/>
            <person name="Schartner C.M."/>
            <person name="Ralston E.J."/>
            <person name="Meyer B.J."/>
            <person name="Haag E.S."/>
        </authorList>
    </citation>
    <scope>NUCLEOTIDE SEQUENCE [LARGE SCALE GENOMIC DNA]</scope>
    <source>
        <strain evidence="2">JU1422</strain>
    </source>
</reference>
<sequence length="83" mass="9949">MENAIQQPRNMPDNELVDPEIPQETLLLFREIKMIGEMLYVIGCEPRSRNGMDIIEDLYVDFWQLYLRLIQHNARLIQELFNN</sequence>
<protein>
    <submittedName>
        <fullName evidence="1">Uncharacterized protein</fullName>
    </submittedName>
</protein>
<keyword evidence="2" id="KW-1185">Reference proteome</keyword>
<evidence type="ECO:0000313" key="2">
    <source>
        <dbReference type="Proteomes" id="UP000230233"/>
    </source>
</evidence>
<evidence type="ECO:0000313" key="1">
    <source>
        <dbReference type="EMBL" id="PIC20016.1"/>
    </source>
</evidence>
<dbReference type="Proteomes" id="UP000230233">
    <property type="component" value="Chromosome X"/>
</dbReference>
<name>A0A2G5SYU0_9PELO</name>
<dbReference type="OrthoDB" id="5887373at2759"/>
<organism evidence="1 2">
    <name type="scientific">Caenorhabditis nigoni</name>
    <dbReference type="NCBI Taxonomy" id="1611254"/>
    <lineage>
        <taxon>Eukaryota</taxon>
        <taxon>Metazoa</taxon>
        <taxon>Ecdysozoa</taxon>
        <taxon>Nematoda</taxon>
        <taxon>Chromadorea</taxon>
        <taxon>Rhabditida</taxon>
        <taxon>Rhabditina</taxon>
        <taxon>Rhabditomorpha</taxon>
        <taxon>Rhabditoidea</taxon>
        <taxon>Rhabditidae</taxon>
        <taxon>Peloderinae</taxon>
        <taxon>Caenorhabditis</taxon>
    </lineage>
</organism>
<dbReference type="EMBL" id="PDUG01000006">
    <property type="protein sequence ID" value="PIC20016.1"/>
    <property type="molecule type" value="Genomic_DNA"/>
</dbReference>
<comment type="caution">
    <text evidence="1">The sequence shown here is derived from an EMBL/GenBank/DDBJ whole genome shotgun (WGS) entry which is preliminary data.</text>
</comment>
<proteinExistence type="predicted"/>
<accession>A0A2G5SYU0</accession>
<dbReference type="AlphaFoldDB" id="A0A2G5SYU0"/>